<dbReference type="PROSITE" id="PS50885">
    <property type="entry name" value="HAMP"/>
    <property type="match status" value="1"/>
</dbReference>
<dbReference type="InterPro" id="IPR050398">
    <property type="entry name" value="HssS/ArlS-like"/>
</dbReference>
<dbReference type="Gene3D" id="6.10.340.10">
    <property type="match status" value="1"/>
</dbReference>
<evidence type="ECO:0000256" key="4">
    <source>
        <dbReference type="ARBA" id="ARBA00022475"/>
    </source>
</evidence>
<keyword evidence="13 14" id="KW-0472">Membrane</keyword>
<dbReference type="RefSeq" id="WP_307480782.1">
    <property type="nucleotide sequence ID" value="NZ_JAUSUB010000069.1"/>
</dbReference>
<dbReference type="Gene3D" id="3.30.565.10">
    <property type="entry name" value="Histidine kinase-like ATPase, C-terminal domain"/>
    <property type="match status" value="1"/>
</dbReference>
<dbReference type="InterPro" id="IPR036097">
    <property type="entry name" value="HisK_dim/P_sf"/>
</dbReference>
<dbReference type="PROSITE" id="PS50109">
    <property type="entry name" value="HIS_KIN"/>
    <property type="match status" value="1"/>
</dbReference>
<dbReference type="InterPro" id="IPR005467">
    <property type="entry name" value="His_kinase_dom"/>
</dbReference>
<dbReference type="EC" id="2.7.13.3" evidence="3"/>
<dbReference type="SMART" id="SM00387">
    <property type="entry name" value="HATPase_c"/>
    <property type="match status" value="1"/>
</dbReference>
<evidence type="ECO:0000256" key="1">
    <source>
        <dbReference type="ARBA" id="ARBA00000085"/>
    </source>
</evidence>
<keyword evidence="5" id="KW-0597">Phosphoprotein</keyword>
<dbReference type="InterPro" id="IPR003594">
    <property type="entry name" value="HATPase_dom"/>
</dbReference>
<sequence length="369" mass="42740">MRNIKRIHKLSFQLLGAITLSLIVSILVIMPVSRLISYFIDKHDPENLSIAVYYSLAVIIFFVIITTFIATFIILISKKLRYLKLVSNSIHKIANGEIGLTIELRGKDELTQLADNINYMSKELNDKFEKERALEQEKNELITNVSHDLRTPLTSIIGYLDLLKKGHYSNQQQLQDYLEITYQKSNRLKILIDELFEYTRLANQDFKLNKNVMDIGDLLEQIIGEYLPIIENEQLLVNKLIENSDFKVFMDVERLVRVFDNLINNAIKYSDKPSEITISLQKKENHSFFQILNKVEQPPSQDINKLFERFYMGDTARMGKNGSGLGLAISKRIIELHSGEITADYQDQTIIFQVKLPLIKDNEYDLKNS</sequence>
<proteinExistence type="predicted"/>
<evidence type="ECO:0000313" key="17">
    <source>
        <dbReference type="EMBL" id="MDQ0273983.1"/>
    </source>
</evidence>
<dbReference type="GO" id="GO:0016301">
    <property type="term" value="F:kinase activity"/>
    <property type="evidence" value="ECO:0007669"/>
    <property type="project" value="UniProtKB-KW"/>
</dbReference>
<keyword evidence="18" id="KW-1185">Reference proteome</keyword>
<evidence type="ECO:0000256" key="6">
    <source>
        <dbReference type="ARBA" id="ARBA00022679"/>
    </source>
</evidence>
<keyword evidence="10" id="KW-0067">ATP-binding</keyword>
<protein>
    <recommendedName>
        <fullName evidence="3">histidine kinase</fullName>
        <ecNumber evidence="3">2.7.13.3</ecNumber>
    </recommendedName>
</protein>
<keyword evidence="4" id="KW-1003">Cell membrane</keyword>
<dbReference type="PANTHER" id="PTHR45528">
    <property type="entry name" value="SENSOR HISTIDINE KINASE CPXA"/>
    <property type="match status" value="1"/>
</dbReference>
<evidence type="ECO:0000256" key="14">
    <source>
        <dbReference type="SAM" id="Phobius"/>
    </source>
</evidence>
<comment type="caution">
    <text evidence="17">The sequence shown here is derived from an EMBL/GenBank/DDBJ whole genome shotgun (WGS) entry which is preliminary data.</text>
</comment>
<dbReference type="SMART" id="SM00304">
    <property type="entry name" value="HAMP"/>
    <property type="match status" value="1"/>
</dbReference>
<dbReference type="InterPro" id="IPR003661">
    <property type="entry name" value="HisK_dim/P_dom"/>
</dbReference>
<evidence type="ECO:0000256" key="13">
    <source>
        <dbReference type="ARBA" id="ARBA00023136"/>
    </source>
</evidence>
<evidence type="ECO:0000256" key="11">
    <source>
        <dbReference type="ARBA" id="ARBA00022989"/>
    </source>
</evidence>
<evidence type="ECO:0000256" key="8">
    <source>
        <dbReference type="ARBA" id="ARBA00022741"/>
    </source>
</evidence>
<dbReference type="Pfam" id="PF00512">
    <property type="entry name" value="HisKA"/>
    <property type="match status" value="1"/>
</dbReference>
<dbReference type="SUPFAM" id="SSF55874">
    <property type="entry name" value="ATPase domain of HSP90 chaperone/DNA topoisomerase II/histidine kinase"/>
    <property type="match status" value="1"/>
</dbReference>
<gene>
    <name evidence="17" type="ORF">J2S17_005944</name>
</gene>
<dbReference type="CDD" id="cd00082">
    <property type="entry name" value="HisKA"/>
    <property type="match status" value="1"/>
</dbReference>
<dbReference type="PANTHER" id="PTHR45528:SF8">
    <property type="entry name" value="HISTIDINE KINASE"/>
    <property type="match status" value="1"/>
</dbReference>
<reference evidence="17 18" key="1">
    <citation type="submission" date="2023-07" db="EMBL/GenBank/DDBJ databases">
        <title>Genomic Encyclopedia of Type Strains, Phase IV (KMG-IV): sequencing the most valuable type-strain genomes for metagenomic binning, comparative biology and taxonomic classification.</title>
        <authorList>
            <person name="Goeker M."/>
        </authorList>
    </citation>
    <scope>NUCLEOTIDE SEQUENCE [LARGE SCALE GENOMIC DNA]</scope>
    <source>
        <strain evidence="17 18">DSM 23494</strain>
    </source>
</reference>
<dbReference type="EMBL" id="JAUSUB010000069">
    <property type="protein sequence ID" value="MDQ0273983.1"/>
    <property type="molecule type" value="Genomic_DNA"/>
</dbReference>
<evidence type="ECO:0000256" key="12">
    <source>
        <dbReference type="ARBA" id="ARBA00023012"/>
    </source>
</evidence>
<keyword evidence="12" id="KW-0902">Two-component regulatory system</keyword>
<comment type="catalytic activity">
    <reaction evidence="1">
        <text>ATP + protein L-histidine = ADP + protein N-phospho-L-histidine.</text>
        <dbReference type="EC" id="2.7.13.3"/>
    </reaction>
</comment>
<dbReference type="CDD" id="cd06225">
    <property type="entry name" value="HAMP"/>
    <property type="match status" value="1"/>
</dbReference>
<keyword evidence="7 14" id="KW-0812">Transmembrane</keyword>
<keyword evidence="8" id="KW-0547">Nucleotide-binding</keyword>
<dbReference type="SUPFAM" id="SSF47384">
    <property type="entry name" value="Homodimeric domain of signal transducing histidine kinase"/>
    <property type="match status" value="1"/>
</dbReference>
<dbReference type="Proteomes" id="UP001238088">
    <property type="component" value="Unassembled WGS sequence"/>
</dbReference>
<comment type="subcellular location">
    <subcellularLocation>
        <location evidence="2">Cell membrane</location>
        <topology evidence="2">Multi-pass membrane protein</topology>
    </subcellularLocation>
</comment>
<evidence type="ECO:0000256" key="3">
    <source>
        <dbReference type="ARBA" id="ARBA00012438"/>
    </source>
</evidence>
<evidence type="ECO:0000256" key="9">
    <source>
        <dbReference type="ARBA" id="ARBA00022777"/>
    </source>
</evidence>
<evidence type="ECO:0000259" key="15">
    <source>
        <dbReference type="PROSITE" id="PS50109"/>
    </source>
</evidence>
<dbReference type="PRINTS" id="PR00344">
    <property type="entry name" value="BCTRLSENSOR"/>
</dbReference>
<feature type="transmembrane region" description="Helical" evidence="14">
    <location>
        <begin position="12"/>
        <end position="32"/>
    </location>
</feature>
<dbReference type="Pfam" id="PF00672">
    <property type="entry name" value="HAMP"/>
    <property type="match status" value="1"/>
</dbReference>
<dbReference type="SMART" id="SM00388">
    <property type="entry name" value="HisKA"/>
    <property type="match status" value="1"/>
</dbReference>
<keyword evidence="6" id="KW-0808">Transferase</keyword>
<keyword evidence="9 17" id="KW-0418">Kinase</keyword>
<dbReference type="SUPFAM" id="SSF158472">
    <property type="entry name" value="HAMP domain-like"/>
    <property type="match status" value="1"/>
</dbReference>
<evidence type="ECO:0000256" key="5">
    <source>
        <dbReference type="ARBA" id="ARBA00022553"/>
    </source>
</evidence>
<evidence type="ECO:0000256" key="7">
    <source>
        <dbReference type="ARBA" id="ARBA00022692"/>
    </source>
</evidence>
<evidence type="ECO:0000256" key="10">
    <source>
        <dbReference type="ARBA" id="ARBA00022840"/>
    </source>
</evidence>
<feature type="domain" description="Histidine kinase" evidence="15">
    <location>
        <begin position="144"/>
        <end position="360"/>
    </location>
</feature>
<keyword evidence="11 14" id="KW-1133">Transmembrane helix</keyword>
<dbReference type="Gene3D" id="1.10.287.130">
    <property type="match status" value="1"/>
</dbReference>
<evidence type="ECO:0000313" key="18">
    <source>
        <dbReference type="Proteomes" id="UP001238088"/>
    </source>
</evidence>
<dbReference type="InterPro" id="IPR036890">
    <property type="entry name" value="HATPase_C_sf"/>
</dbReference>
<feature type="domain" description="HAMP" evidence="16">
    <location>
        <begin position="80"/>
        <end position="129"/>
    </location>
</feature>
<evidence type="ECO:0000256" key="2">
    <source>
        <dbReference type="ARBA" id="ARBA00004651"/>
    </source>
</evidence>
<dbReference type="InterPro" id="IPR004358">
    <property type="entry name" value="Sig_transdc_His_kin-like_C"/>
</dbReference>
<dbReference type="Pfam" id="PF02518">
    <property type="entry name" value="HATPase_c"/>
    <property type="match status" value="1"/>
</dbReference>
<evidence type="ECO:0000259" key="16">
    <source>
        <dbReference type="PROSITE" id="PS50885"/>
    </source>
</evidence>
<name>A0ABU0AS20_9BACI</name>
<dbReference type="InterPro" id="IPR003660">
    <property type="entry name" value="HAMP_dom"/>
</dbReference>
<feature type="transmembrane region" description="Helical" evidence="14">
    <location>
        <begin position="52"/>
        <end position="76"/>
    </location>
</feature>
<organism evidence="17 18">
    <name type="scientific">Cytobacillus purgationiresistens</name>
    <dbReference type="NCBI Taxonomy" id="863449"/>
    <lineage>
        <taxon>Bacteria</taxon>
        <taxon>Bacillati</taxon>
        <taxon>Bacillota</taxon>
        <taxon>Bacilli</taxon>
        <taxon>Bacillales</taxon>
        <taxon>Bacillaceae</taxon>
        <taxon>Cytobacillus</taxon>
    </lineage>
</organism>
<accession>A0ABU0AS20</accession>